<feature type="transmembrane region" description="Helical" evidence="3">
    <location>
        <begin position="1788"/>
        <end position="1811"/>
    </location>
</feature>
<dbReference type="Gene3D" id="3.40.50.980">
    <property type="match status" value="2"/>
</dbReference>
<dbReference type="Pfam" id="PF00668">
    <property type="entry name" value="Condensation"/>
    <property type="match status" value="2"/>
</dbReference>
<dbReference type="GO" id="GO:0009366">
    <property type="term" value="C:enterobactin synthetase complex"/>
    <property type="evidence" value="ECO:0007669"/>
    <property type="project" value="TreeGrafter"/>
</dbReference>
<comment type="caution">
    <text evidence="6">The sequence shown here is derived from an EMBL/GenBank/DDBJ whole genome shotgun (WGS) entry which is preliminary data.</text>
</comment>
<dbReference type="SUPFAM" id="SSF47336">
    <property type="entry name" value="ACP-like"/>
    <property type="match status" value="1"/>
</dbReference>
<dbReference type="CDD" id="cd02440">
    <property type="entry name" value="AdoMet_MTases"/>
    <property type="match status" value="1"/>
</dbReference>
<evidence type="ECO:0000256" key="4">
    <source>
        <dbReference type="SAM" id="SignalP"/>
    </source>
</evidence>
<evidence type="ECO:0000313" key="6">
    <source>
        <dbReference type="EMBL" id="CAF0891652.1"/>
    </source>
</evidence>
<dbReference type="InterPro" id="IPR036736">
    <property type="entry name" value="ACP-like_sf"/>
</dbReference>
<evidence type="ECO:0000313" key="7">
    <source>
        <dbReference type="Proteomes" id="UP000663860"/>
    </source>
</evidence>
<dbReference type="PROSITE" id="PS50075">
    <property type="entry name" value="CARRIER"/>
    <property type="match status" value="1"/>
</dbReference>
<dbReference type="InterPro" id="IPR011004">
    <property type="entry name" value="Trimer_LpxA-like_sf"/>
</dbReference>
<dbReference type="InterPro" id="IPR025110">
    <property type="entry name" value="AMP-bd_C"/>
</dbReference>
<keyword evidence="3" id="KW-0812">Transmembrane</keyword>
<dbReference type="EMBL" id="CAJNOE010000089">
    <property type="protein sequence ID" value="CAF0891652.1"/>
    <property type="molecule type" value="Genomic_DNA"/>
</dbReference>
<dbReference type="InterPro" id="IPR000873">
    <property type="entry name" value="AMP-dep_synth/lig_dom"/>
</dbReference>
<dbReference type="GO" id="GO:0031177">
    <property type="term" value="F:phosphopantetheine binding"/>
    <property type="evidence" value="ECO:0007669"/>
    <property type="project" value="TreeGrafter"/>
</dbReference>
<dbReference type="Gene3D" id="2.160.10.10">
    <property type="entry name" value="Hexapeptide repeat proteins"/>
    <property type="match status" value="2"/>
</dbReference>
<dbReference type="InterPro" id="IPR001242">
    <property type="entry name" value="Condensation_dom"/>
</dbReference>
<dbReference type="GO" id="GO:0047527">
    <property type="term" value="F:2,3-dihydroxybenzoate-serine ligase activity"/>
    <property type="evidence" value="ECO:0007669"/>
    <property type="project" value="TreeGrafter"/>
</dbReference>
<dbReference type="Pfam" id="PF13193">
    <property type="entry name" value="AMP-binding_C"/>
    <property type="match status" value="1"/>
</dbReference>
<reference evidence="6" key="1">
    <citation type="submission" date="2021-02" db="EMBL/GenBank/DDBJ databases">
        <authorList>
            <person name="Nowell W R."/>
        </authorList>
    </citation>
    <scope>NUCLEOTIDE SEQUENCE</scope>
</reference>
<dbReference type="Gene3D" id="3.30.559.30">
    <property type="entry name" value="Nonribosomal peptide synthetase, condensation domain"/>
    <property type="match status" value="2"/>
</dbReference>
<feature type="transmembrane region" description="Helical" evidence="3">
    <location>
        <begin position="2012"/>
        <end position="2035"/>
    </location>
</feature>
<dbReference type="InterPro" id="IPR045851">
    <property type="entry name" value="AMP-bd_C_sf"/>
</dbReference>
<dbReference type="InterPro" id="IPR013216">
    <property type="entry name" value="Methyltransf_11"/>
</dbReference>
<dbReference type="InterPro" id="IPR042099">
    <property type="entry name" value="ANL_N_sf"/>
</dbReference>
<keyword evidence="1" id="KW-0596">Phosphopantetheine</keyword>
<dbReference type="Pfam" id="PF00550">
    <property type="entry name" value="PP-binding"/>
    <property type="match status" value="1"/>
</dbReference>
<dbReference type="SUPFAM" id="SSF53335">
    <property type="entry name" value="S-adenosyl-L-methionine-dependent methyltransferases"/>
    <property type="match status" value="1"/>
</dbReference>
<keyword evidence="3" id="KW-1133">Transmembrane helix</keyword>
<dbReference type="Gene3D" id="3.40.50.12780">
    <property type="entry name" value="N-terminal domain of ligase-like"/>
    <property type="match status" value="1"/>
</dbReference>
<dbReference type="GO" id="GO:0009239">
    <property type="term" value="P:enterobactin biosynthetic process"/>
    <property type="evidence" value="ECO:0007669"/>
    <property type="project" value="TreeGrafter"/>
</dbReference>
<organism evidence="6 7">
    <name type="scientific">Adineta steineri</name>
    <dbReference type="NCBI Taxonomy" id="433720"/>
    <lineage>
        <taxon>Eukaryota</taxon>
        <taxon>Metazoa</taxon>
        <taxon>Spiralia</taxon>
        <taxon>Gnathifera</taxon>
        <taxon>Rotifera</taxon>
        <taxon>Eurotatoria</taxon>
        <taxon>Bdelloidea</taxon>
        <taxon>Adinetida</taxon>
        <taxon>Adinetidae</taxon>
        <taxon>Adineta</taxon>
    </lineage>
</organism>
<dbReference type="PROSITE" id="PS00455">
    <property type="entry name" value="AMP_BINDING"/>
    <property type="match status" value="1"/>
</dbReference>
<dbReference type="PANTHER" id="PTHR45527:SF1">
    <property type="entry name" value="FATTY ACID SYNTHASE"/>
    <property type="match status" value="1"/>
</dbReference>
<dbReference type="SUPFAM" id="SSF51161">
    <property type="entry name" value="Trimeric LpxA-like enzymes"/>
    <property type="match status" value="3"/>
</dbReference>
<feature type="signal peptide" evidence="4">
    <location>
        <begin position="1"/>
        <end position="21"/>
    </location>
</feature>
<keyword evidence="3" id="KW-0472">Membrane</keyword>
<dbReference type="Pfam" id="PF00501">
    <property type="entry name" value="AMP-binding"/>
    <property type="match status" value="2"/>
</dbReference>
<evidence type="ECO:0000256" key="1">
    <source>
        <dbReference type="ARBA" id="ARBA00022450"/>
    </source>
</evidence>
<feature type="transmembrane region" description="Helical" evidence="3">
    <location>
        <begin position="1569"/>
        <end position="1589"/>
    </location>
</feature>
<keyword evidence="4" id="KW-0732">Signal</keyword>
<dbReference type="PANTHER" id="PTHR45527">
    <property type="entry name" value="NONRIBOSOMAL PEPTIDE SYNTHETASE"/>
    <property type="match status" value="1"/>
</dbReference>
<evidence type="ECO:0000256" key="3">
    <source>
        <dbReference type="SAM" id="Phobius"/>
    </source>
</evidence>
<dbReference type="Gene3D" id="3.40.50.150">
    <property type="entry name" value="Vaccinia Virus protein VP39"/>
    <property type="match status" value="1"/>
</dbReference>
<accession>A0A813Z0J2</accession>
<protein>
    <recommendedName>
        <fullName evidence="5">Carrier domain-containing protein</fullName>
    </recommendedName>
</protein>
<dbReference type="Pfam" id="PF08241">
    <property type="entry name" value="Methyltransf_11"/>
    <property type="match status" value="1"/>
</dbReference>
<dbReference type="SUPFAM" id="SSF52777">
    <property type="entry name" value="CoA-dependent acyltransferases"/>
    <property type="match status" value="4"/>
</dbReference>
<name>A0A813Z0J2_9BILA</name>
<dbReference type="Proteomes" id="UP000663860">
    <property type="component" value="Unassembled WGS sequence"/>
</dbReference>
<sequence length="2464" mass="282497">MFENILLTIFYFSVIAKASFAQERIYLDEQIRFSSNKTTINNIYVIPLLYRISSMNDHISITRLHHAFQSVIIKHNILRTALYLHTNSDITQHCLDTNAIINDKNFSRFSIINLSTEEHEQNETVKKILNQSDLFDLSKGRVIRCHILRRGQPNDLFTENSDLLAIDDLILFTIHHAMFDGASTSIFIRDLSLAYQSADSLSMDENTLNYIEYSVHEHIMDMSLSREFWHYQLKGYNIECSLSLPVDRQHSSTNQQRSGLASIGEITFDNELCTSFLNYASSHHLTLFQLGLSMFYIFLFKLTHSQSDLCIGSVNANRYRNELVNMIGMFVSTLPYRLEMDPYWSFDEVVRYVQEKCLSILEHSHYPLQHILGDNRLNQSSVSFLEIMFDCITMSRDMGHLSLNDANLEQVSLERSVEMSKFDFALTFEYNPLSDNKRLLCRFVCSRDLFEKSAVSIIAQRFQYMFEQLFQTQSKNIPAVTVSSSICKLSLILPEEAEEMELVVFHRLENIVNEAPASFAQARIWLDERIRFDPEKPQTAIYNMPFVYRLQPGHTFSIKQLRHALHLIINKHPSLHTSLHFDIQKNLLMQRVITHEDKNNNKLCAIIETTYETDEQLNEILHDEKRNPHLFDLAQGFVFRCHLIYYKQISSNQLLSDKDLLIFNFHHALFDFPSMKVFYHDINQAYITGQLLYDDNTNLRYLDYAVVEQQISMTGASMFWLDALHNCKLDQPLSLPYDRYRLSSEHRTGRGTSISFDFGQDLSHDFLIHASTNDISLEQLALATYYAFLFKLTNGETDLCIGMNTHGRYRDELRSIIGMFVNAIPLRCQLDPHLSFHELTKHVRDIMINCIKYSYFPLQRILNQHPNISNPVFLDTSFEFLSSTRKDEDSEIIIGDSRFYLLPDSVKISEDEIMSKFDFILSFQHDLDLNEFSCTINASLDLFNIETVSSIAQRLQTILHQQFISFDCATNKPFYELSITLSNERYLMKSMNNTQVSFPSPLNCIHHEFVYQVMKHPQKLAVELDEQSLTYSELLHFVQVLSLTLLNEYQITPGEIICQCVERSLSMVIGIMTIEMIGGVYCPLSPRDPQHRLHTLVGQTSCRLVLIHRFTKNMFNDDITTFDISSILVNNSIVDTDQLSNITVRADNIAYVIFTSGSTGIPKAVQVRHKNFIGCMHSLVGIDTFNKDDTCVQMTRCSFDIHVQEILGESFSPQLAALITKIDLLTCTVWNLYGPAETTIDSIAHRVNVMSERQSIPIGQPFGNYRCLIMDHNQQSCIVNQYGELSVGGVGVFAGYLSRDDLSAKASIYINDELFYRTGDLVHVDNKGLIHYVGRKDYQIKLHGQRIELGEIERCLLNFASISACVVINWNDDHLVAYVQSSYIDENQLREHCQSHLPPYMIPSLFVVLDKLPLNANGKIDRKLLPPPAFLSSGTGYDSNEPSTSLEQQLQHIFSQAFHIESPPIDVPFGQLGGTSLDAIRALTLMRQQVYTNIDIGLLFANPSIRQLAIAIEPLLTSNQSQESAIAVNESHETNVRLSPSLIIESLGIILLICQWLWPIVILVRWCPFLFPFLPAFHLIFYVICSRLFSSQNNKTDIVFSWNYYRWWFLDRLWNNNTFWLQHILGTPFYNYYLRLCGARISSNAHINTTTIDAPWLLEVSNETWIADQTLLNCFHFNDDNTFELYSIRIGSNCSIGTRSILYDGVDMKDHIIVQPMSSVTGFIACKTVIDGEEHKPISSDDCITHSKRSLSIWHKIYQIIALILLICIHYTLLVFACKIYSIEHIPLPISIAFCWTLWSIIGGFVSIILLKFVVGSCTAGDTYSIASWSYLHKLWLRQLIVSSFHHTWLLSTGYDYLYPYVLRWLGAHIEHNVKLAEIGTFLSCPTNLLELQTGVTTFGSVLIIPTEMTLSGDYRVDHITFGAHTNLANGCTILPGSCLASETMVGNLTRISREINSKQGDVFIGVPARVMPFKMPLRSSSTIATADEMKIIPIWHTCFTHFISKSLLFTIYSLTGVISMLIIHTILICITYRYRSYIRYPLVQQIISRLRQDHQQFICPFLGNTQWLIHLFRALGAHIGEGVIIPDFSCLTDCHLITIENEVRLNMHANIQCHSFEQRILKLAPVTIRKSCVLMSGSFVMAGCKLMGNNRLYPFTLIMKNDLLLPNTQWKGLPAKLLTTKATSSQSILVCENEAEQQQSSENMDNLPLQYESIGNTYSNVDELQFMNYGYAEFDEHIDDDIDYCSKQLYKQVLAHVSLTNQNVLEVSCRRGTGAVWCVHNYVPRSYMGADLSPDVIDICRQRHSMISQLSFVVADATKYLPFENESLDIVLCVEATHAYGGSAAVQRFASEVARVLRPNGYFLWCDLCHIDGSDTSIDYLTANGELIVEEKINITKNVLQALDIQSNPRAEFIEHYVQPRDRELFRLFAGLPGTHMYIDMHEGHIQYWRAIFRKKTTTLPII</sequence>
<dbReference type="Gene3D" id="3.30.300.30">
    <property type="match status" value="1"/>
</dbReference>
<feature type="domain" description="Carrier" evidence="5">
    <location>
        <begin position="1441"/>
        <end position="1516"/>
    </location>
</feature>
<dbReference type="GO" id="GO:0008757">
    <property type="term" value="F:S-adenosylmethionine-dependent methyltransferase activity"/>
    <property type="evidence" value="ECO:0007669"/>
    <property type="project" value="InterPro"/>
</dbReference>
<proteinExistence type="predicted"/>
<dbReference type="InterPro" id="IPR029063">
    <property type="entry name" value="SAM-dependent_MTases_sf"/>
</dbReference>
<dbReference type="InterPro" id="IPR009081">
    <property type="entry name" value="PP-bd_ACP"/>
</dbReference>
<keyword evidence="2" id="KW-0597">Phosphoprotein</keyword>
<dbReference type="Gene3D" id="1.10.1200.10">
    <property type="entry name" value="ACP-like"/>
    <property type="match status" value="1"/>
</dbReference>
<evidence type="ECO:0000259" key="5">
    <source>
        <dbReference type="PROSITE" id="PS50075"/>
    </source>
</evidence>
<dbReference type="InterPro" id="IPR023213">
    <property type="entry name" value="CAT-like_dom_sf"/>
</dbReference>
<dbReference type="GO" id="GO:0005829">
    <property type="term" value="C:cytosol"/>
    <property type="evidence" value="ECO:0007669"/>
    <property type="project" value="TreeGrafter"/>
</dbReference>
<feature type="chain" id="PRO_5032931834" description="Carrier domain-containing protein" evidence="4">
    <location>
        <begin position="22"/>
        <end position="2464"/>
    </location>
</feature>
<feature type="transmembrane region" description="Helical" evidence="3">
    <location>
        <begin position="1757"/>
        <end position="1782"/>
    </location>
</feature>
<dbReference type="InterPro" id="IPR020845">
    <property type="entry name" value="AMP-binding_CS"/>
</dbReference>
<evidence type="ECO:0000256" key="2">
    <source>
        <dbReference type="ARBA" id="ARBA00022553"/>
    </source>
</evidence>
<gene>
    <name evidence="6" type="ORF">IZO911_LOCUS11754</name>
</gene>
<dbReference type="GO" id="GO:0043041">
    <property type="term" value="P:amino acid activation for nonribosomal peptide biosynthetic process"/>
    <property type="evidence" value="ECO:0007669"/>
    <property type="project" value="TreeGrafter"/>
</dbReference>
<dbReference type="SUPFAM" id="SSF56801">
    <property type="entry name" value="Acetyl-CoA synthetase-like"/>
    <property type="match status" value="1"/>
</dbReference>
<dbReference type="Gene3D" id="3.30.559.10">
    <property type="entry name" value="Chloramphenicol acetyltransferase-like domain"/>
    <property type="match status" value="2"/>
</dbReference>